<sequence>MAKAEAKREAKPEKPKEIEEVSVPTLKYKIWVLKVPIHCGGCKKKVAKILKKIDGVYKTEFDGSFGKENKVTVTGNVEPEILIRKLAKGGKHAELWLDQKANNSNSSNDKKKKKGKNKERQQGENAKGSQDGNHGGPGCGGSGDNERKPVKAEVVQVQDNGGKKKNEGGGGGAGGSKSGEGANAVKVIEGGGAQAKKGGGGGGKGKEVKVEGVKQGKAVNMSGQPDAADKCFGGDDDDDDSDCEVEKSGGGGGGRDGAGGSGTKKKKKGQKGNANAGDSDEDEQCGAAPARTGLPPNHGNVPRGPAMPYMFNGFNEPRMPPYGTQGPNFAPAPAPAPANHMAPHQLLYEYQYPRQNSNGRPIQAMNFNTAYPASSYGASQYAAPPPHAHSYSYVSQSVAAETEPRSYHSDSYPQYNPSRPVYNPPQQSDSFELFSDENPNGCTIM</sequence>
<evidence type="ECO:0000256" key="6">
    <source>
        <dbReference type="SAM" id="MobiDB-lite"/>
    </source>
</evidence>
<feature type="compositionally biased region" description="Acidic residues" evidence="6">
    <location>
        <begin position="234"/>
        <end position="243"/>
    </location>
</feature>
<feature type="compositionally biased region" description="Gly residues" evidence="6">
    <location>
        <begin position="248"/>
        <end position="262"/>
    </location>
</feature>
<keyword evidence="9" id="KW-1185">Reference proteome</keyword>
<dbReference type="PROSITE" id="PS50846">
    <property type="entry name" value="HMA_2"/>
    <property type="match status" value="1"/>
</dbReference>
<dbReference type="Proteomes" id="UP000327157">
    <property type="component" value="Chromosome 4"/>
</dbReference>
<keyword evidence="1" id="KW-0488">Methylation</keyword>
<feature type="region of interest" description="Disordered" evidence="6">
    <location>
        <begin position="402"/>
        <end position="445"/>
    </location>
</feature>
<evidence type="ECO:0000259" key="7">
    <source>
        <dbReference type="PROSITE" id="PS50846"/>
    </source>
</evidence>
<evidence type="ECO:0000313" key="8">
    <source>
        <dbReference type="EMBL" id="KAB2621544.1"/>
    </source>
</evidence>
<comment type="caution">
    <text evidence="8">The sequence shown here is derived from an EMBL/GenBank/DDBJ whole genome shotgun (WGS) entry which is preliminary data.</text>
</comment>
<proteinExistence type="inferred from homology"/>
<evidence type="ECO:0000256" key="3">
    <source>
        <dbReference type="ARBA" id="ARBA00023288"/>
    </source>
</evidence>
<evidence type="ECO:0000256" key="5">
    <source>
        <dbReference type="ARBA" id="ARBA00024045"/>
    </source>
</evidence>
<protein>
    <recommendedName>
        <fullName evidence="7">HMA domain-containing protein</fullName>
    </recommendedName>
</protein>
<dbReference type="SUPFAM" id="SSF55008">
    <property type="entry name" value="HMA, heavy metal-associated domain"/>
    <property type="match status" value="1"/>
</dbReference>
<feature type="domain" description="HMA" evidence="7">
    <location>
        <begin position="28"/>
        <end position="94"/>
    </location>
</feature>
<evidence type="ECO:0000256" key="4">
    <source>
        <dbReference type="ARBA" id="ARBA00023289"/>
    </source>
</evidence>
<dbReference type="AlphaFoldDB" id="A0A5N5HEI5"/>
<name>A0A5N5HEI5_9ROSA</name>
<feature type="region of interest" description="Disordered" evidence="6">
    <location>
        <begin position="96"/>
        <end position="306"/>
    </location>
</feature>
<dbReference type="Pfam" id="PF00403">
    <property type="entry name" value="HMA"/>
    <property type="match status" value="1"/>
</dbReference>
<feature type="compositionally biased region" description="Basic and acidic residues" evidence="6">
    <location>
        <begin position="1"/>
        <end position="19"/>
    </location>
</feature>
<dbReference type="GO" id="GO:0046872">
    <property type="term" value="F:metal ion binding"/>
    <property type="evidence" value="ECO:0007669"/>
    <property type="project" value="UniProtKB-KW"/>
</dbReference>
<reference evidence="9" key="2">
    <citation type="submission" date="2019-10" db="EMBL/GenBank/DDBJ databases">
        <title>A de novo genome assembly of a pear dwarfing rootstock.</title>
        <authorList>
            <person name="Wang F."/>
            <person name="Wang J."/>
            <person name="Li S."/>
            <person name="Zhang Y."/>
            <person name="Fang M."/>
            <person name="Ma L."/>
            <person name="Zhao Y."/>
            <person name="Jiang S."/>
        </authorList>
    </citation>
    <scope>NUCLEOTIDE SEQUENCE [LARGE SCALE GENOMIC DNA]</scope>
</reference>
<organism evidence="8 9">
    <name type="scientific">Pyrus ussuriensis x Pyrus communis</name>
    <dbReference type="NCBI Taxonomy" id="2448454"/>
    <lineage>
        <taxon>Eukaryota</taxon>
        <taxon>Viridiplantae</taxon>
        <taxon>Streptophyta</taxon>
        <taxon>Embryophyta</taxon>
        <taxon>Tracheophyta</taxon>
        <taxon>Spermatophyta</taxon>
        <taxon>Magnoliopsida</taxon>
        <taxon>eudicotyledons</taxon>
        <taxon>Gunneridae</taxon>
        <taxon>Pentapetalae</taxon>
        <taxon>rosids</taxon>
        <taxon>fabids</taxon>
        <taxon>Rosales</taxon>
        <taxon>Rosaceae</taxon>
        <taxon>Amygdaloideae</taxon>
        <taxon>Maleae</taxon>
        <taxon>Pyrus</taxon>
    </lineage>
</organism>
<comment type="similarity">
    <text evidence="5">Belongs to the HIPP family.</text>
</comment>
<feature type="compositionally biased region" description="Gly residues" evidence="6">
    <location>
        <begin position="168"/>
        <end position="178"/>
    </location>
</feature>
<dbReference type="CDD" id="cd00371">
    <property type="entry name" value="HMA"/>
    <property type="match status" value="1"/>
</dbReference>
<feature type="compositionally biased region" description="Gly residues" evidence="6">
    <location>
        <begin position="133"/>
        <end position="143"/>
    </location>
</feature>
<dbReference type="OrthoDB" id="689350at2759"/>
<feature type="compositionally biased region" description="Gly residues" evidence="6">
    <location>
        <begin position="189"/>
        <end position="203"/>
    </location>
</feature>
<keyword evidence="3" id="KW-0449">Lipoprotein</keyword>
<dbReference type="Gene3D" id="3.30.70.100">
    <property type="match status" value="1"/>
</dbReference>
<reference evidence="8 9" key="3">
    <citation type="submission" date="2019-11" db="EMBL/GenBank/DDBJ databases">
        <title>A de novo genome assembly of a pear dwarfing rootstock.</title>
        <authorList>
            <person name="Wang F."/>
            <person name="Wang J."/>
            <person name="Li S."/>
            <person name="Zhang Y."/>
            <person name="Fang M."/>
            <person name="Ma L."/>
            <person name="Zhao Y."/>
            <person name="Jiang S."/>
        </authorList>
    </citation>
    <scope>NUCLEOTIDE SEQUENCE [LARGE SCALE GENOMIC DNA]</scope>
    <source>
        <strain evidence="8">S2</strain>
        <tissue evidence="8">Leaf</tissue>
    </source>
</reference>
<evidence type="ECO:0000313" key="9">
    <source>
        <dbReference type="Proteomes" id="UP000327157"/>
    </source>
</evidence>
<dbReference type="InterPro" id="IPR036163">
    <property type="entry name" value="HMA_dom_sf"/>
</dbReference>
<gene>
    <name evidence="8" type="ORF">D8674_023726</name>
</gene>
<evidence type="ECO:0000256" key="1">
    <source>
        <dbReference type="ARBA" id="ARBA00022481"/>
    </source>
</evidence>
<evidence type="ECO:0000256" key="2">
    <source>
        <dbReference type="ARBA" id="ARBA00022723"/>
    </source>
</evidence>
<dbReference type="InterPro" id="IPR006121">
    <property type="entry name" value="HMA_dom"/>
</dbReference>
<keyword evidence="4" id="KW-0636">Prenylation</keyword>
<reference evidence="8 9" key="1">
    <citation type="submission" date="2019-09" db="EMBL/GenBank/DDBJ databases">
        <authorList>
            <person name="Ou C."/>
        </authorList>
    </citation>
    <scope>NUCLEOTIDE SEQUENCE [LARGE SCALE GENOMIC DNA]</scope>
    <source>
        <strain evidence="8">S2</strain>
        <tissue evidence="8">Leaf</tissue>
    </source>
</reference>
<dbReference type="PANTHER" id="PTHR45868:SF80">
    <property type="entry name" value="F15K9.8-RELATED"/>
    <property type="match status" value="1"/>
</dbReference>
<feature type="compositionally biased region" description="Basic and acidic residues" evidence="6">
    <location>
        <begin position="204"/>
        <end position="214"/>
    </location>
</feature>
<keyword evidence="2" id="KW-0479">Metal-binding</keyword>
<accession>A0A5N5HEI5</accession>
<feature type="region of interest" description="Disordered" evidence="6">
    <location>
        <begin position="1"/>
        <end position="20"/>
    </location>
</feature>
<dbReference type="EMBL" id="SMOL01000231">
    <property type="protein sequence ID" value="KAB2621544.1"/>
    <property type="molecule type" value="Genomic_DNA"/>
</dbReference>
<dbReference type="PANTHER" id="PTHR45868">
    <property type="entry name" value="HEAVY METAL-ASSOCIATED ISOPRENYLATED PLANT PROTEIN 33-RELATED"/>
    <property type="match status" value="1"/>
</dbReference>